<dbReference type="AlphaFoldDB" id="B9XJX4"/>
<keyword evidence="2" id="KW-1133">Transmembrane helix</keyword>
<comment type="caution">
    <text evidence="3">The sequence shown here is derived from an EMBL/GenBank/DDBJ whole genome shotgun (WGS) entry which is preliminary data.</text>
</comment>
<evidence type="ECO:0000256" key="1">
    <source>
        <dbReference type="SAM" id="MobiDB-lite"/>
    </source>
</evidence>
<sequence length="103" mass="11208">MNPQKPRSSPARKQEGPEPHNPFRKQFMANNTVHLPATPPPDWDVARPERPPGPSLAPAALSLASTFLIWGLISSPIISGIGAILFAVSLAAWIKSIRHERNS</sequence>
<reference evidence="3 4" key="1">
    <citation type="journal article" date="2011" name="J. Bacteriol.">
        <title>Genome sequence of 'Pedosphaera parvula' Ellin514, an aerobic Verrucomicrobial isolate from pasture soil.</title>
        <authorList>
            <person name="Kant R."/>
            <person name="van Passel M.W."/>
            <person name="Sangwan P."/>
            <person name="Palva A."/>
            <person name="Lucas S."/>
            <person name="Copeland A."/>
            <person name="Lapidus A."/>
            <person name="Glavina Del Rio T."/>
            <person name="Dalin E."/>
            <person name="Tice H."/>
            <person name="Bruce D."/>
            <person name="Goodwin L."/>
            <person name="Pitluck S."/>
            <person name="Chertkov O."/>
            <person name="Larimer F.W."/>
            <person name="Land M.L."/>
            <person name="Hauser L."/>
            <person name="Brettin T.S."/>
            <person name="Detter J.C."/>
            <person name="Han S."/>
            <person name="de Vos W.M."/>
            <person name="Janssen P.H."/>
            <person name="Smidt H."/>
        </authorList>
    </citation>
    <scope>NUCLEOTIDE SEQUENCE [LARGE SCALE GENOMIC DNA]</scope>
    <source>
        <strain evidence="3 4">Ellin514</strain>
    </source>
</reference>
<dbReference type="EMBL" id="ABOX02000023">
    <property type="protein sequence ID" value="EEF59797.1"/>
    <property type="molecule type" value="Genomic_DNA"/>
</dbReference>
<protein>
    <submittedName>
        <fullName evidence="3">Uncharacterized protein</fullName>
    </submittedName>
</protein>
<feature type="transmembrane region" description="Helical" evidence="2">
    <location>
        <begin position="67"/>
        <end position="94"/>
    </location>
</feature>
<dbReference type="Proteomes" id="UP000003688">
    <property type="component" value="Unassembled WGS sequence"/>
</dbReference>
<gene>
    <name evidence="3" type="ORF">Cflav_PD2804</name>
</gene>
<evidence type="ECO:0000313" key="3">
    <source>
        <dbReference type="EMBL" id="EEF59797.1"/>
    </source>
</evidence>
<dbReference type="STRING" id="320771.Cflav_PD2804"/>
<name>B9XJX4_PEDPL</name>
<keyword evidence="4" id="KW-1185">Reference proteome</keyword>
<evidence type="ECO:0000313" key="4">
    <source>
        <dbReference type="Proteomes" id="UP000003688"/>
    </source>
</evidence>
<proteinExistence type="predicted"/>
<accession>B9XJX4</accession>
<keyword evidence="2" id="KW-0812">Transmembrane</keyword>
<feature type="region of interest" description="Disordered" evidence="1">
    <location>
        <begin position="1"/>
        <end position="55"/>
    </location>
</feature>
<organism evidence="3 4">
    <name type="scientific">Pedosphaera parvula (strain Ellin514)</name>
    <dbReference type="NCBI Taxonomy" id="320771"/>
    <lineage>
        <taxon>Bacteria</taxon>
        <taxon>Pseudomonadati</taxon>
        <taxon>Verrucomicrobiota</taxon>
        <taxon>Pedosphaerae</taxon>
        <taxon>Pedosphaerales</taxon>
        <taxon>Pedosphaeraceae</taxon>
        <taxon>Pedosphaera</taxon>
    </lineage>
</organism>
<evidence type="ECO:0000256" key="2">
    <source>
        <dbReference type="SAM" id="Phobius"/>
    </source>
</evidence>
<keyword evidence="2" id="KW-0472">Membrane</keyword>